<organism evidence="1">
    <name type="scientific">marine sediment metagenome</name>
    <dbReference type="NCBI Taxonomy" id="412755"/>
    <lineage>
        <taxon>unclassified sequences</taxon>
        <taxon>metagenomes</taxon>
        <taxon>ecological metagenomes</taxon>
    </lineage>
</organism>
<dbReference type="EMBL" id="LAZR01021565">
    <property type="protein sequence ID" value="KKL84902.1"/>
    <property type="molecule type" value="Genomic_DNA"/>
</dbReference>
<name>A0A0F9IBZ2_9ZZZZ</name>
<reference evidence="1" key="1">
    <citation type="journal article" date="2015" name="Nature">
        <title>Complex archaea that bridge the gap between prokaryotes and eukaryotes.</title>
        <authorList>
            <person name="Spang A."/>
            <person name="Saw J.H."/>
            <person name="Jorgensen S.L."/>
            <person name="Zaremba-Niedzwiedzka K."/>
            <person name="Martijn J."/>
            <person name="Lind A.E."/>
            <person name="van Eijk R."/>
            <person name="Schleper C."/>
            <person name="Guy L."/>
            <person name="Ettema T.J."/>
        </authorList>
    </citation>
    <scope>NUCLEOTIDE SEQUENCE</scope>
</reference>
<protein>
    <submittedName>
        <fullName evidence="1">Uncharacterized protein</fullName>
    </submittedName>
</protein>
<sequence length="449" mass="46789">MLRTVRSRSPLSRRALPAGVDYRLRTALRSLLAFKPSAVEMYANTSNAGLRRRVRTVPAIPFVSLDTPTDAPPAPKWASFTGGDGQYNGLISRPQLLLPLRVLDAIIYQVDLASDAAFTTNLETVSEGQTRAFTKGGFTTVNRYARVRAKFPTSEWTGWTVFGVPTAVASGTVPTALSELSGDLDDVSDSATRFAAEEANANRTENNTSADTSLVSGTAAATVETGAVRANAGLDSVGDLARNITTTRADSSNVLRRTSGGLYSGNLAATLGADWAANLSSRPGELTDGRVGAGLTDAGVPPGAKLVLGYAGAVTLTSEITGTIIDQTPAGWYSIGVLDFAVPSDISTLTVTVNVWNTFKGDPTDLRNQRYTGGDNVGIALAATSPPSPTHTRTNAGTITLSPTAGVKGTVAKLRLWVRIQLPGGSGTDTTDGRLSISRAEVNSSVAVA</sequence>
<evidence type="ECO:0000313" key="1">
    <source>
        <dbReference type="EMBL" id="KKL84902.1"/>
    </source>
</evidence>
<dbReference type="AlphaFoldDB" id="A0A0F9IBZ2"/>
<proteinExistence type="predicted"/>
<gene>
    <name evidence="1" type="ORF">LCGC14_1960100</name>
</gene>
<accession>A0A0F9IBZ2</accession>
<comment type="caution">
    <text evidence="1">The sequence shown here is derived from an EMBL/GenBank/DDBJ whole genome shotgun (WGS) entry which is preliminary data.</text>
</comment>